<evidence type="ECO:0000313" key="3">
    <source>
        <dbReference type="Ensembl" id="ENSMMDP00005001760.1"/>
    </source>
</evidence>
<dbReference type="GO" id="GO:0051026">
    <property type="term" value="P:chiasma assembly"/>
    <property type="evidence" value="ECO:0007669"/>
    <property type="project" value="TreeGrafter"/>
</dbReference>
<feature type="compositionally biased region" description="Basic and acidic residues" evidence="2">
    <location>
        <begin position="571"/>
        <end position="583"/>
    </location>
</feature>
<feature type="compositionally biased region" description="Basic and acidic residues" evidence="2">
    <location>
        <begin position="706"/>
        <end position="716"/>
    </location>
</feature>
<evidence type="ECO:0000256" key="1">
    <source>
        <dbReference type="SAM" id="Coils"/>
    </source>
</evidence>
<dbReference type="GO" id="GO:0003690">
    <property type="term" value="F:double-stranded DNA binding"/>
    <property type="evidence" value="ECO:0007669"/>
    <property type="project" value="TreeGrafter"/>
</dbReference>
<dbReference type="PANTHER" id="PTHR46918">
    <property type="entry name" value="SYNAPTONEMAL COMPLEX PROTEIN 1"/>
    <property type="match status" value="1"/>
</dbReference>
<proteinExistence type="predicted"/>
<dbReference type="GO" id="GO:0007141">
    <property type="term" value="P:male meiosis I"/>
    <property type="evidence" value="ECO:0007669"/>
    <property type="project" value="Ensembl"/>
</dbReference>
<gene>
    <name evidence="3" type="primary">sycp1</name>
</gene>
<dbReference type="Ensembl" id="ENSMMDT00005001794.1">
    <property type="protein sequence ID" value="ENSMMDP00005001760.1"/>
    <property type="gene ID" value="ENSMMDG00005000954.1"/>
</dbReference>
<dbReference type="Pfam" id="PF05483">
    <property type="entry name" value="SCP-1"/>
    <property type="match status" value="1"/>
</dbReference>
<dbReference type="InterPro" id="IPR008827">
    <property type="entry name" value="SYCP1"/>
</dbReference>
<dbReference type="GO" id="GO:0000802">
    <property type="term" value="C:transverse filament"/>
    <property type="evidence" value="ECO:0007669"/>
    <property type="project" value="TreeGrafter"/>
</dbReference>
<accession>A0A667WB39</accession>
<sequence>MIAAFESLRIQTEADKREMQKVKEDMLEFENLSKKFDQEYGAKQGEVVMLQTELKGKEAELQKVLLNLHESQENCKQLQETANQQYELLKSSKNEQDSLLQKLQTAEQLCKEMETSREVIAAALEQSKEEYEEIILQKDNSLQELNRVKDQQADKLEQIQTAIQELQKSLTFEMQRAKTLEVEVMAINKELERTTALLGEATEQSTKKDEEIKTIVADLDIKSKSIESLMEKIQVTEVTVEELTAELSRTTEHAQLLKNKFDIATAEKHLLEKAFEEAEKAQKDLKDKARITEVKMQEMEEQICNEMKKNQAHIFQVEQLKNDIMQHEVKYEDLLSSFSELESEKKAMQEQIESGSAEAKALETKLEKSEEKGTKVSQDIQRLEEENRCLREDVNTLNNKIQDKYQETGILQKKIEESHKHWQNQITKKEKKIKEAEAKINSLKEESHNLKRHSEETQQNLLEDLRSKSIFAEELQNEVNKLKCTVAEVTKNKEDAELKCQHKIADMVALMEKHKSQYDRMVEEKDAELDEIKKKEMEAVASRMAMEMELSQNKKENDCLKKEITEKKNLQKELNDLKKDMSSKKNSQQSEAKDKQSPVSNSNDIRCSETPKQPSAKRHVFDFTKTRRTLYSSRDYVSTAATKLNETGMNSVKELSGATPKTKGIQNEDLRTHRSSTNWTGATPKIKSYRIRTPPSVEKSAPWRKGIIDPDSKSDSSEQNELLTFVDAPEPSVLASNSKLNIFSKSPAIHKSPGSSLKLAAIKRMRDAGWTAVTGCDKKKKTTEKIFA</sequence>
<reference evidence="3" key="2">
    <citation type="submission" date="2025-08" db="UniProtKB">
        <authorList>
            <consortium name="Ensembl"/>
        </authorList>
    </citation>
    <scope>IDENTIFICATION</scope>
</reference>
<feature type="region of interest" description="Disordered" evidence="2">
    <location>
        <begin position="691"/>
        <end position="720"/>
    </location>
</feature>
<dbReference type="GO" id="GO:0000801">
    <property type="term" value="C:central element"/>
    <property type="evidence" value="ECO:0007669"/>
    <property type="project" value="TreeGrafter"/>
</dbReference>
<organism evidence="3 4">
    <name type="scientific">Myripristis murdjan</name>
    <name type="common">pinecone soldierfish</name>
    <dbReference type="NCBI Taxonomy" id="586833"/>
    <lineage>
        <taxon>Eukaryota</taxon>
        <taxon>Metazoa</taxon>
        <taxon>Chordata</taxon>
        <taxon>Craniata</taxon>
        <taxon>Vertebrata</taxon>
        <taxon>Euteleostomi</taxon>
        <taxon>Actinopterygii</taxon>
        <taxon>Neopterygii</taxon>
        <taxon>Teleostei</taxon>
        <taxon>Neoteleostei</taxon>
        <taxon>Acanthomorphata</taxon>
        <taxon>Holocentriformes</taxon>
        <taxon>Holocentridae</taxon>
        <taxon>Myripristis</taxon>
    </lineage>
</organism>
<name>A0A667WB39_9TELE</name>
<dbReference type="GO" id="GO:0051878">
    <property type="term" value="P:lateral element assembly"/>
    <property type="evidence" value="ECO:0007669"/>
    <property type="project" value="TreeGrafter"/>
</dbReference>
<protein>
    <submittedName>
        <fullName evidence="3">Synaptonemal complex protein 1</fullName>
    </submittedName>
</protein>
<dbReference type="GO" id="GO:0001673">
    <property type="term" value="C:male germ cell nucleus"/>
    <property type="evidence" value="ECO:0007669"/>
    <property type="project" value="TreeGrafter"/>
</dbReference>
<dbReference type="PANTHER" id="PTHR46918:SF1">
    <property type="entry name" value="SYNAPTONEMAL COMPLEX PROTEIN 1"/>
    <property type="match status" value="1"/>
</dbReference>
<dbReference type="FunCoup" id="A0A667WB39">
    <property type="interactions" value="469"/>
</dbReference>
<dbReference type="GO" id="GO:0000711">
    <property type="term" value="P:meiotic DNA repair synthesis"/>
    <property type="evidence" value="ECO:0007669"/>
    <property type="project" value="TreeGrafter"/>
</dbReference>
<reference evidence="3" key="1">
    <citation type="submission" date="2019-06" db="EMBL/GenBank/DDBJ databases">
        <authorList>
            <consortium name="Wellcome Sanger Institute Data Sharing"/>
        </authorList>
    </citation>
    <scope>NUCLEOTIDE SEQUENCE [LARGE SCALE GENOMIC DNA]</scope>
</reference>
<feature type="region of interest" description="Disordered" evidence="2">
    <location>
        <begin position="571"/>
        <end position="621"/>
    </location>
</feature>
<dbReference type="GeneTree" id="ENSGT00390000003368"/>
<reference evidence="3" key="3">
    <citation type="submission" date="2025-09" db="UniProtKB">
        <authorList>
            <consortium name="Ensembl"/>
        </authorList>
    </citation>
    <scope>IDENTIFICATION</scope>
</reference>
<dbReference type="AlphaFoldDB" id="A0A667WB39"/>
<dbReference type="InParanoid" id="A0A667WB39"/>
<evidence type="ECO:0000256" key="2">
    <source>
        <dbReference type="SAM" id="MobiDB-lite"/>
    </source>
</evidence>
<keyword evidence="4" id="KW-1185">Reference proteome</keyword>
<evidence type="ECO:0000313" key="4">
    <source>
        <dbReference type="Proteomes" id="UP000472263"/>
    </source>
</evidence>
<dbReference type="Proteomes" id="UP000472263">
    <property type="component" value="Chromosome 5"/>
</dbReference>
<feature type="coiled-coil region" evidence="1">
    <location>
        <begin position="54"/>
        <end position="197"/>
    </location>
</feature>
<feature type="compositionally biased region" description="Polar residues" evidence="2">
    <location>
        <begin position="597"/>
        <end position="613"/>
    </location>
</feature>
<keyword evidence="1" id="KW-0175">Coiled coil</keyword>
<dbReference type="GO" id="GO:0051598">
    <property type="term" value="P:meiotic recombination checkpoint signaling"/>
    <property type="evidence" value="ECO:0007669"/>
    <property type="project" value="Ensembl"/>
</dbReference>